<organism evidence="2">
    <name type="scientific">Anisakis simplex</name>
    <name type="common">Herring worm</name>
    <dbReference type="NCBI Taxonomy" id="6269"/>
    <lineage>
        <taxon>Eukaryota</taxon>
        <taxon>Metazoa</taxon>
        <taxon>Ecdysozoa</taxon>
        <taxon>Nematoda</taxon>
        <taxon>Chromadorea</taxon>
        <taxon>Rhabditida</taxon>
        <taxon>Spirurina</taxon>
        <taxon>Ascaridomorpha</taxon>
        <taxon>Ascaridoidea</taxon>
        <taxon>Anisakidae</taxon>
        <taxon>Anisakis</taxon>
        <taxon>Anisakis simplex complex</taxon>
    </lineage>
</organism>
<evidence type="ECO:0000256" key="1">
    <source>
        <dbReference type="PROSITE-ProRule" id="PRU00221"/>
    </source>
</evidence>
<dbReference type="InterPro" id="IPR015943">
    <property type="entry name" value="WD40/YVTN_repeat-like_dom_sf"/>
</dbReference>
<proteinExistence type="predicted"/>
<dbReference type="AlphaFoldDB" id="A0A0M3J9H8"/>
<dbReference type="PROSITE" id="PS50082">
    <property type="entry name" value="WD_REPEATS_2"/>
    <property type="match status" value="1"/>
</dbReference>
<sequence length="114" mass="11686">LSCSKDGTAKMWNCGSAECLRTWHPEAGHVNALAISPSSSSSGTNIFGVACESGKANVYDLRSNDSGILVVVPGENCTAITFCGIASTDSASEDANLYIGTEEGSIIGYSMKAG</sequence>
<keyword evidence="1" id="KW-0853">WD repeat</keyword>
<dbReference type="InterPro" id="IPR001680">
    <property type="entry name" value="WD40_rpt"/>
</dbReference>
<dbReference type="InterPro" id="IPR036322">
    <property type="entry name" value="WD40_repeat_dom_sf"/>
</dbReference>
<feature type="repeat" description="WD" evidence="1">
    <location>
        <begin position="1"/>
        <end position="22"/>
    </location>
</feature>
<name>A0A0M3J9H8_ANISI</name>
<protein>
    <submittedName>
        <fullName evidence="2">WD_REPEATS_REGION domain-containing protein</fullName>
    </submittedName>
</protein>
<dbReference type="SUPFAM" id="SSF50978">
    <property type="entry name" value="WD40 repeat-like"/>
    <property type="match status" value="1"/>
</dbReference>
<dbReference type="WBParaSite" id="ASIM_0000424301-mRNA-1">
    <property type="protein sequence ID" value="ASIM_0000424301-mRNA-1"/>
    <property type="gene ID" value="ASIM_0000424301"/>
</dbReference>
<evidence type="ECO:0000313" key="2">
    <source>
        <dbReference type="WBParaSite" id="ASIM_0000424301-mRNA-1"/>
    </source>
</evidence>
<reference evidence="2" key="1">
    <citation type="submission" date="2017-02" db="UniProtKB">
        <authorList>
            <consortium name="WormBaseParasite"/>
        </authorList>
    </citation>
    <scope>IDENTIFICATION</scope>
</reference>
<dbReference type="Gene3D" id="2.130.10.10">
    <property type="entry name" value="YVTN repeat-like/Quinoprotein amine dehydrogenase"/>
    <property type="match status" value="1"/>
</dbReference>
<accession>A0A0M3J9H8</accession>